<organism evidence="1">
    <name type="scientific">Anguilla anguilla</name>
    <name type="common">European freshwater eel</name>
    <name type="synonym">Muraena anguilla</name>
    <dbReference type="NCBI Taxonomy" id="7936"/>
    <lineage>
        <taxon>Eukaryota</taxon>
        <taxon>Metazoa</taxon>
        <taxon>Chordata</taxon>
        <taxon>Craniata</taxon>
        <taxon>Vertebrata</taxon>
        <taxon>Euteleostomi</taxon>
        <taxon>Actinopterygii</taxon>
        <taxon>Neopterygii</taxon>
        <taxon>Teleostei</taxon>
        <taxon>Anguilliformes</taxon>
        <taxon>Anguillidae</taxon>
        <taxon>Anguilla</taxon>
    </lineage>
</organism>
<sequence>MTVTPVLASDLVRVSCLRCKKKKMLVRQLVMLFIYHVMDLMSTSDVKY</sequence>
<name>A0A0E9PXG9_ANGAN</name>
<reference evidence="1" key="1">
    <citation type="submission" date="2014-11" db="EMBL/GenBank/DDBJ databases">
        <authorList>
            <person name="Amaro Gonzalez C."/>
        </authorList>
    </citation>
    <scope>NUCLEOTIDE SEQUENCE</scope>
</reference>
<proteinExistence type="predicted"/>
<protein>
    <submittedName>
        <fullName evidence="1">Uncharacterized protein</fullName>
    </submittedName>
</protein>
<reference evidence="1" key="2">
    <citation type="journal article" date="2015" name="Fish Shellfish Immunol.">
        <title>Early steps in the European eel (Anguilla anguilla)-Vibrio vulnificus interaction in the gills: Role of the RtxA13 toxin.</title>
        <authorList>
            <person name="Callol A."/>
            <person name="Pajuelo D."/>
            <person name="Ebbesson L."/>
            <person name="Teles M."/>
            <person name="MacKenzie S."/>
            <person name="Amaro C."/>
        </authorList>
    </citation>
    <scope>NUCLEOTIDE SEQUENCE</scope>
</reference>
<evidence type="ECO:0000313" key="1">
    <source>
        <dbReference type="EMBL" id="JAH08573.1"/>
    </source>
</evidence>
<dbReference type="AlphaFoldDB" id="A0A0E9PXG9"/>
<accession>A0A0E9PXG9</accession>
<dbReference type="EMBL" id="GBXM01100004">
    <property type="protein sequence ID" value="JAH08573.1"/>
    <property type="molecule type" value="Transcribed_RNA"/>
</dbReference>